<gene>
    <name evidence="4" type="ORF">K0625_17735</name>
</gene>
<feature type="transmembrane region" description="Helical" evidence="2">
    <location>
        <begin position="84"/>
        <end position="108"/>
    </location>
</feature>
<evidence type="ECO:0000256" key="1">
    <source>
        <dbReference type="ARBA" id="ARBA00023012"/>
    </source>
</evidence>
<dbReference type="RefSeq" id="WP_220110914.1">
    <property type="nucleotide sequence ID" value="NZ_JAHZST010000014.1"/>
</dbReference>
<sequence>MNKLMLIFKPSHGNKLLGFFLLVLIAIVTLAIFQDYLHSKRGDYPFFFSESLLFKSLWFLFPPILLLIKTVFQQRTITTPLQMGLVVCVATLAHLFLVPLTIWCLSAIFREQSYGFVKVLTFTLSNDLVKIVLVYGVYLFLLNYLGAKSKKSQLEKHKVPSQYLSVSNGKNNTRIKLSDISYIKAATPYIAIHVENKQHLHSETLKSIGDKLDPRFVRVHKSSIVNIEHVLSYRSRLNGDYDLLLEGGTEIRLSRNYVNDFKKCFEPTPQLTQ</sequence>
<reference evidence="4 5" key="1">
    <citation type="submission" date="2021-07" db="EMBL/GenBank/DDBJ databases">
        <title>Shewanella sp. nov, isolated from SCS.</title>
        <authorList>
            <person name="Cao W.R."/>
        </authorList>
    </citation>
    <scope>NUCLEOTIDE SEQUENCE [LARGE SCALE GENOMIC DNA]</scope>
    <source>
        <strain evidence="4 5">NR704-98</strain>
    </source>
</reference>
<dbReference type="PROSITE" id="PS50930">
    <property type="entry name" value="HTH_LYTTR"/>
    <property type="match status" value="1"/>
</dbReference>
<keyword evidence="5" id="KW-1185">Reference proteome</keyword>
<comment type="caution">
    <text evidence="4">The sequence shown here is derived from an EMBL/GenBank/DDBJ whole genome shotgun (WGS) entry which is preliminary data.</text>
</comment>
<name>A0ABS7E763_9GAMM</name>
<evidence type="ECO:0000256" key="2">
    <source>
        <dbReference type="SAM" id="Phobius"/>
    </source>
</evidence>
<dbReference type="PANTHER" id="PTHR37299:SF1">
    <property type="entry name" value="STAGE 0 SPORULATION PROTEIN A HOMOLOG"/>
    <property type="match status" value="1"/>
</dbReference>
<dbReference type="Pfam" id="PF04397">
    <property type="entry name" value="LytTR"/>
    <property type="match status" value="1"/>
</dbReference>
<keyword evidence="2" id="KW-0472">Membrane</keyword>
<protein>
    <submittedName>
        <fullName evidence="4">LytTR family transcriptional regulator</fullName>
    </submittedName>
</protein>
<dbReference type="EMBL" id="JAHZST010000014">
    <property type="protein sequence ID" value="MBW8185495.1"/>
    <property type="molecule type" value="Genomic_DNA"/>
</dbReference>
<dbReference type="InterPro" id="IPR007492">
    <property type="entry name" value="LytTR_DNA-bd_dom"/>
</dbReference>
<dbReference type="PANTHER" id="PTHR37299">
    <property type="entry name" value="TRANSCRIPTIONAL REGULATOR-RELATED"/>
    <property type="match status" value="1"/>
</dbReference>
<feature type="transmembrane region" description="Helical" evidence="2">
    <location>
        <begin position="128"/>
        <end position="147"/>
    </location>
</feature>
<organism evidence="4 5">
    <name type="scientific">Shewanella nanhaiensis</name>
    <dbReference type="NCBI Taxonomy" id="2864872"/>
    <lineage>
        <taxon>Bacteria</taxon>
        <taxon>Pseudomonadati</taxon>
        <taxon>Pseudomonadota</taxon>
        <taxon>Gammaproteobacteria</taxon>
        <taxon>Alteromonadales</taxon>
        <taxon>Shewanellaceae</taxon>
        <taxon>Shewanella</taxon>
    </lineage>
</organism>
<evidence type="ECO:0000259" key="3">
    <source>
        <dbReference type="PROSITE" id="PS50930"/>
    </source>
</evidence>
<keyword evidence="1" id="KW-0902">Two-component regulatory system</keyword>
<dbReference type="InterPro" id="IPR046947">
    <property type="entry name" value="LytR-like"/>
</dbReference>
<dbReference type="Gene3D" id="2.40.50.1020">
    <property type="entry name" value="LytTr DNA-binding domain"/>
    <property type="match status" value="1"/>
</dbReference>
<keyword evidence="2" id="KW-0812">Transmembrane</keyword>
<keyword evidence="2" id="KW-1133">Transmembrane helix</keyword>
<feature type="domain" description="HTH LytTR-type" evidence="3">
    <location>
        <begin position="164"/>
        <end position="267"/>
    </location>
</feature>
<feature type="transmembrane region" description="Helical" evidence="2">
    <location>
        <begin position="55"/>
        <end position="72"/>
    </location>
</feature>
<evidence type="ECO:0000313" key="4">
    <source>
        <dbReference type="EMBL" id="MBW8185495.1"/>
    </source>
</evidence>
<evidence type="ECO:0000313" key="5">
    <source>
        <dbReference type="Proteomes" id="UP001195963"/>
    </source>
</evidence>
<dbReference type="SMART" id="SM00850">
    <property type="entry name" value="LytTR"/>
    <property type="match status" value="1"/>
</dbReference>
<proteinExistence type="predicted"/>
<dbReference type="Proteomes" id="UP001195963">
    <property type="component" value="Unassembled WGS sequence"/>
</dbReference>
<accession>A0ABS7E763</accession>